<dbReference type="SUPFAM" id="SSF56801">
    <property type="entry name" value="Acetyl-CoA synthetase-like"/>
    <property type="match status" value="1"/>
</dbReference>
<dbReference type="PANTHER" id="PTHR43767">
    <property type="entry name" value="LONG-CHAIN-FATTY-ACID--COA LIGASE"/>
    <property type="match status" value="1"/>
</dbReference>
<dbReference type="InterPro" id="IPR025110">
    <property type="entry name" value="AMP-bd_C"/>
</dbReference>
<dbReference type="RefSeq" id="WP_132709124.1">
    <property type="nucleotide sequence ID" value="NZ_NRRX01000059.1"/>
</dbReference>
<evidence type="ECO:0000313" key="10">
    <source>
        <dbReference type="Proteomes" id="UP000295399"/>
    </source>
</evidence>
<evidence type="ECO:0000256" key="1">
    <source>
        <dbReference type="ARBA" id="ARBA00004170"/>
    </source>
</evidence>
<dbReference type="InterPro" id="IPR045851">
    <property type="entry name" value="AMP-bd_C_sf"/>
</dbReference>
<organism evidence="9 10">
    <name type="scientific">Rhodothalassium salexigens DSM 2132</name>
    <dbReference type="NCBI Taxonomy" id="1188247"/>
    <lineage>
        <taxon>Bacteria</taxon>
        <taxon>Pseudomonadati</taxon>
        <taxon>Pseudomonadota</taxon>
        <taxon>Alphaproteobacteria</taxon>
        <taxon>Rhodothalassiales</taxon>
        <taxon>Rhodothalassiaceae</taxon>
        <taxon>Rhodothalassium</taxon>
    </lineage>
</organism>
<reference evidence="9 10" key="1">
    <citation type="submission" date="2019-03" db="EMBL/GenBank/DDBJ databases">
        <title>Genomic Encyclopedia of Type Strains, Phase IV (KMG-IV): sequencing the most valuable type-strain genomes for metagenomic binning, comparative biology and taxonomic classification.</title>
        <authorList>
            <person name="Goeker M."/>
        </authorList>
    </citation>
    <scope>NUCLEOTIDE SEQUENCE [LARGE SCALE GENOMIC DNA]</scope>
    <source>
        <strain evidence="9 10">DSM 2132</strain>
    </source>
</reference>
<comment type="pathway">
    <text evidence="2">Lipid metabolism; fatty acid beta-oxidation.</text>
</comment>
<dbReference type="Proteomes" id="UP000295399">
    <property type="component" value="Unassembled WGS sequence"/>
</dbReference>
<evidence type="ECO:0000256" key="4">
    <source>
        <dbReference type="ARBA" id="ARBA00026121"/>
    </source>
</evidence>
<dbReference type="InterPro" id="IPR050237">
    <property type="entry name" value="ATP-dep_AMP-bd_enzyme"/>
</dbReference>
<evidence type="ECO:0000313" key="9">
    <source>
        <dbReference type="EMBL" id="TCP32645.1"/>
    </source>
</evidence>
<evidence type="ECO:0000256" key="5">
    <source>
        <dbReference type="ARBA" id="ARBA00039545"/>
    </source>
</evidence>
<dbReference type="InterPro" id="IPR000873">
    <property type="entry name" value="AMP-dep_synth/lig_dom"/>
</dbReference>
<feature type="domain" description="AMP-binding enzyme C-terminal" evidence="8">
    <location>
        <begin position="332"/>
        <end position="404"/>
    </location>
</feature>
<evidence type="ECO:0000256" key="2">
    <source>
        <dbReference type="ARBA" id="ARBA00005005"/>
    </source>
</evidence>
<protein>
    <recommendedName>
        <fullName evidence="5">Long-chain-fatty-acid--CoA ligase</fullName>
        <ecNumber evidence="4">6.2.1.3</ecNumber>
    </recommendedName>
    <alternativeName>
        <fullName evidence="6">Long-chain acyl-CoA synthetase</fullName>
    </alternativeName>
</protein>
<dbReference type="InterPro" id="IPR042099">
    <property type="entry name" value="ANL_N_sf"/>
</dbReference>
<dbReference type="EMBL" id="SLXO01000009">
    <property type="protein sequence ID" value="TCP32645.1"/>
    <property type="molecule type" value="Genomic_DNA"/>
</dbReference>
<keyword evidence="10" id="KW-1185">Reference proteome</keyword>
<comment type="subcellular location">
    <subcellularLocation>
        <location evidence="1">Membrane</location>
        <topology evidence="1">Peripheral membrane protein</topology>
    </subcellularLocation>
</comment>
<keyword evidence="3 9" id="KW-0436">Ligase</keyword>
<dbReference type="GO" id="GO:0004467">
    <property type="term" value="F:long-chain fatty acid-CoA ligase activity"/>
    <property type="evidence" value="ECO:0007669"/>
    <property type="project" value="UniProtKB-EC"/>
</dbReference>
<dbReference type="InParanoid" id="A0A4R2PFB6"/>
<sequence>MSDPLDAPAPSVPARVAWWRRRDLLVRVVADCVADAAARTVLPAFWSDDTPLTDAAGSGDGPGLDSLGLVNAASDLTRRLHLDESGQEERLLRQRTLGHWVDVASAALDHYDRTVTFYTSGSTGAPRPVDHRLADLLGEVAAFQPHLGAPARLVTAVPGHHIYGFLWTVLLPACAEVPVWDARRVPAAGLPRRLEPGDLVVATPFIWQQLAEAGQPLPRGVVGLTSTAPCPPALAERLDGLGLERLIQLYGATETAGLAWRDAPDAAFRLMARWVRSGDGVTPADRSDCPPVALPDRVRWHDDARFTIEGRRDTVVQVAGVNVALDHVCDLLEEHAGVAQAAVRPLGPGREGLKAFVVAAAGWQGDADRLVAALHDHLARHLPAPARPRTIRIGAALPRTAMGKAADWDAPAS</sequence>
<gene>
    <name evidence="9" type="ORF">EV659_109140</name>
</gene>
<dbReference type="Gene3D" id="3.40.50.12780">
    <property type="entry name" value="N-terminal domain of ligase-like"/>
    <property type="match status" value="1"/>
</dbReference>
<evidence type="ECO:0000256" key="3">
    <source>
        <dbReference type="ARBA" id="ARBA00022598"/>
    </source>
</evidence>
<evidence type="ECO:0000259" key="7">
    <source>
        <dbReference type="Pfam" id="PF00501"/>
    </source>
</evidence>
<name>A0A4R2PFB6_RHOSA</name>
<evidence type="ECO:0000256" key="6">
    <source>
        <dbReference type="ARBA" id="ARBA00042773"/>
    </source>
</evidence>
<dbReference type="EC" id="6.2.1.3" evidence="4"/>
<dbReference type="Gene3D" id="3.30.300.30">
    <property type="match status" value="1"/>
</dbReference>
<dbReference type="AlphaFoldDB" id="A0A4R2PFB6"/>
<accession>A0A4R2PFB6</accession>
<dbReference type="Pfam" id="PF13193">
    <property type="entry name" value="AMP-binding_C"/>
    <property type="match status" value="1"/>
</dbReference>
<dbReference type="Pfam" id="PF00501">
    <property type="entry name" value="AMP-binding"/>
    <property type="match status" value="1"/>
</dbReference>
<dbReference type="OrthoDB" id="9787658at2"/>
<proteinExistence type="predicted"/>
<dbReference type="GO" id="GO:0016020">
    <property type="term" value="C:membrane"/>
    <property type="evidence" value="ECO:0007669"/>
    <property type="project" value="UniProtKB-SubCell"/>
</dbReference>
<feature type="domain" description="AMP-dependent synthetase/ligase" evidence="7">
    <location>
        <begin position="82"/>
        <end position="261"/>
    </location>
</feature>
<dbReference type="PANTHER" id="PTHR43767:SF8">
    <property type="entry name" value="LONG-CHAIN-FATTY-ACID--COA LIGASE"/>
    <property type="match status" value="1"/>
</dbReference>
<evidence type="ECO:0000259" key="8">
    <source>
        <dbReference type="Pfam" id="PF13193"/>
    </source>
</evidence>
<comment type="caution">
    <text evidence="9">The sequence shown here is derived from an EMBL/GenBank/DDBJ whole genome shotgun (WGS) entry which is preliminary data.</text>
</comment>